<keyword evidence="2" id="KW-1185">Reference proteome</keyword>
<evidence type="ECO:0000313" key="1">
    <source>
        <dbReference type="EMBL" id="CAG5088037.1"/>
    </source>
</evidence>
<comment type="caution">
    <text evidence="1">The sequence shown here is derived from an EMBL/GenBank/DDBJ whole genome shotgun (WGS) entry which is preliminary data.</text>
</comment>
<reference evidence="1 2" key="1">
    <citation type="submission" date="2021-04" db="EMBL/GenBank/DDBJ databases">
        <authorList>
            <person name="Rakotoarivonina H."/>
        </authorList>
    </citation>
    <scope>NUCLEOTIDE SEQUENCE [LARGE SCALE GENOMIC DNA]</scope>
    <source>
        <strain evidence="1 2">XE</strain>
    </source>
</reference>
<proteinExistence type="predicted"/>
<dbReference type="Proteomes" id="UP000681526">
    <property type="component" value="Unassembled WGS sequence"/>
</dbReference>
<name>A0ABM8V529_THEXY</name>
<accession>A0ABM8V529</accession>
<dbReference type="EMBL" id="CAJRAY010000053">
    <property type="protein sequence ID" value="CAG5088037.1"/>
    <property type="molecule type" value="Genomic_DNA"/>
</dbReference>
<evidence type="ECO:0000313" key="2">
    <source>
        <dbReference type="Proteomes" id="UP000681526"/>
    </source>
</evidence>
<gene>
    <name evidence="1" type="primary">txxe 2266</name>
    <name evidence="1" type="ORF">TXXE_11470</name>
</gene>
<protein>
    <submittedName>
        <fullName evidence="1">Uncharacterized protein</fullName>
    </submittedName>
</protein>
<dbReference type="RefSeq" id="WP_213484732.1">
    <property type="nucleotide sequence ID" value="NZ_CAJRAY010000053.1"/>
</dbReference>
<organism evidence="1 2">
    <name type="scientific">Thermobacillus xylanilyticus</name>
    <dbReference type="NCBI Taxonomy" id="76633"/>
    <lineage>
        <taxon>Bacteria</taxon>
        <taxon>Bacillati</taxon>
        <taxon>Bacillota</taxon>
        <taxon>Bacilli</taxon>
        <taxon>Bacillales</taxon>
        <taxon>Paenibacillaceae</taxon>
        <taxon>Thermobacillus</taxon>
    </lineage>
</organism>
<sequence>MDRRKAGRSGRRVWTAAADRICMRLAVIIAVLLALVAAAQTALHIDGIRPFLSKTERLEGVPRGDR</sequence>